<dbReference type="SMART" id="SM00281">
    <property type="entry name" value="LamB"/>
    <property type="match status" value="1"/>
</dbReference>
<organism evidence="6 7">
    <name type="scientific">Pythium insidiosum</name>
    <name type="common">Pythiosis disease agent</name>
    <dbReference type="NCBI Taxonomy" id="114742"/>
    <lineage>
        <taxon>Eukaryota</taxon>
        <taxon>Sar</taxon>
        <taxon>Stramenopiles</taxon>
        <taxon>Oomycota</taxon>
        <taxon>Peronosporomycetes</taxon>
        <taxon>Pythiales</taxon>
        <taxon>Pythiaceae</taxon>
        <taxon>Pythium</taxon>
    </lineage>
</organism>
<protein>
    <recommendedName>
        <fullName evidence="5">Laminin IV type A domain-containing protein</fullName>
    </recommendedName>
</protein>
<keyword evidence="1" id="KW-0732">Signal</keyword>
<sequence>MTTSSPIARHLVYHVDPGQEAVIVFKGFNQDGAKLSVTLVSLPTNGALYQLSRVFSDYGYEPKREESPITTVPSVITGSKNRAVFSRPIWGGPSLNSKYTEFRYTMANAAGETSREGIIVITTNDALVTSTFDAGPDNWSVISNGNGAVVHQPISRGGLLSYYIYAIDAVIHRQENGDDSTRWYFNAPAKFLGNQWAAYGGSLDFVLSSAEGSFDPSNLNLDGRGNLVLLECSTCNQNAGITLAMPLGATFSYDGTTTQFRLPLNERAGWLKDPKNIILQWTRPTQCEMVAVLSALSSLRILGDFTRGHESVALDSVTIRHGEGLPRACYTP</sequence>
<evidence type="ECO:0000313" key="6">
    <source>
        <dbReference type="EMBL" id="KAJ0394306.1"/>
    </source>
</evidence>
<evidence type="ECO:0000313" key="7">
    <source>
        <dbReference type="Proteomes" id="UP001209570"/>
    </source>
</evidence>
<name>A0AAD5LAD0_PYTIN</name>
<dbReference type="Proteomes" id="UP001209570">
    <property type="component" value="Unassembled WGS sequence"/>
</dbReference>
<accession>A0AAD5LAD0</accession>
<keyword evidence="3" id="KW-1015">Disulfide bond</keyword>
<comment type="caution">
    <text evidence="6">The sequence shown here is derived from an EMBL/GenBank/DDBJ whole genome shotgun (WGS) entry which is preliminary data.</text>
</comment>
<dbReference type="EMBL" id="JAKCXM010000419">
    <property type="protein sequence ID" value="KAJ0394306.1"/>
    <property type="molecule type" value="Genomic_DNA"/>
</dbReference>
<reference evidence="6" key="1">
    <citation type="submission" date="2021-12" db="EMBL/GenBank/DDBJ databases">
        <title>Prjna785345.</title>
        <authorList>
            <person name="Rujirawat T."/>
            <person name="Krajaejun T."/>
        </authorList>
    </citation>
    <scope>NUCLEOTIDE SEQUENCE</scope>
    <source>
        <strain evidence="6">Pi057C3</strain>
    </source>
</reference>
<keyword evidence="7" id="KW-1185">Reference proteome</keyword>
<proteinExistence type="predicted"/>
<dbReference type="InterPro" id="IPR000034">
    <property type="entry name" value="Laminin_IV"/>
</dbReference>
<evidence type="ECO:0000256" key="4">
    <source>
        <dbReference type="ARBA" id="ARBA00023180"/>
    </source>
</evidence>
<gene>
    <name evidence="6" type="ORF">P43SY_004189</name>
</gene>
<dbReference type="PROSITE" id="PS51115">
    <property type="entry name" value="LAMININ_IVA"/>
    <property type="match status" value="1"/>
</dbReference>
<keyword evidence="4" id="KW-0325">Glycoprotein</keyword>
<evidence type="ECO:0000256" key="2">
    <source>
        <dbReference type="ARBA" id="ARBA00022737"/>
    </source>
</evidence>
<feature type="domain" description="Laminin IV type A" evidence="5">
    <location>
        <begin position="134"/>
        <end position="332"/>
    </location>
</feature>
<dbReference type="AlphaFoldDB" id="A0AAD5LAD0"/>
<dbReference type="Pfam" id="PF00052">
    <property type="entry name" value="Laminin_B"/>
    <property type="match status" value="1"/>
</dbReference>
<evidence type="ECO:0000256" key="1">
    <source>
        <dbReference type="ARBA" id="ARBA00022729"/>
    </source>
</evidence>
<evidence type="ECO:0000259" key="5">
    <source>
        <dbReference type="PROSITE" id="PS51115"/>
    </source>
</evidence>
<keyword evidence="2" id="KW-0677">Repeat</keyword>
<evidence type="ECO:0000256" key="3">
    <source>
        <dbReference type="ARBA" id="ARBA00023157"/>
    </source>
</evidence>